<protein>
    <submittedName>
        <fullName evidence="1">Uncharacterized protein</fullName>
    </submittedName>
</protein>
<dbReference type="Proteomes" id="UP000593898">
    <property type="component" value="Segment"/>
</dbReference>
<organism evidence="1 2">
    <name type="scientific">uncultured phage cr271_1</name>
    <dbReference type="NCBI Taxonomy" id="2772078"/>
    <lineage>
        <taxon>Viruses</taxon>
        <taxon>Duplodnaviria</taxon>
        <taxon>Heunggongvirae</taxon>
        <taxon>Uroviricota</taxon>
        <taxon>Caudoviricetes</taxon>
        <taxon>Crassvirales</taxon>
        <taxon>Intestiviridae</taxon>
        <taxon>Obtuvirinae</taxon>
        <taxon>Hacihdavirus</taxon>
        <taxon>Hacihdavirus animalis</taxon>
    </lineage>
</organism>
<reference evidence="1 2" key="1">
    <citation type="submission" date="2020-07" db="EMBL/GenBank/DDBJ databases">
        <title>Taxonomic proposal: Crassvirales, a new order of highly abundant and diverse bacterial viruses.</title>
        <authorList>
            <person name="Shkoporov A.N."/>
            <person name="Stockdale S.R."/>
            <person name="Guerin E."/>
            <person name="Ross R.P."/>
            <person name="Hill C."/>
        </authorList>
    </citation>
    <scope>NUCLEOTIDE SEQUENCE [LARGE SCALE GENOMIC DNA]</scope>
</reference>
<keyword evidence="2" id="KW-1185">Reference proteome</keyword>
<sequence>MYNDELRKTIITDLESKELSIVNTAVVLASQGYVVNRAKYIKLDWASIILNAFENINVFSEKQQHKIELLYNKLSTL</sequence>
<evidence type="ECO:0000313" key="1">
    <source>
        <dbReference type="EMBL" id="QOR59845.1"/>
    </source>
</evidence>
<dbReference type="RefSeq" id="YP_010112003.1">
    <property type="nucleotide sequence ID" value="NC_055887.1"/>
</dbReference>
<dbReference type="EMBL" id="MT774394">
    <property type="protein sequence ID" value="QOR59845.1"/>
    <property type="molecule type" value="Genomic_DNA"/>
</dbReference>
<dbReference type="GeneID" id="65130461"/>
<accession>A0A7M1RZH6</accession>
<proteinExistence type="predicted"/>
<dbReference type="KEGG" id="vg:65130461"/>
<name>A0A7M1RZH6_9CAUD</name>
<evidence type="ECO:0000313" key="2">
    <source>
        <dbReference type="Proteomes" id="UP000593898"/>
    </source>
</evidence>